<evidence type="ECO:0000256" key="10">
    <source>
        <dbReference type="ARBA" id="ARBA00047754"/>
    </source>
</evidence>
<dbReference type="OrthoDB" id="3000483at2759"/>
<organism evidence="16 17">
    <name type="scientific">Nannochloropsis salina CCMP1776</name>
    <dbReference type="NCBI Taxonomy" id="1027361"/>
    <lineage>
        <taxon>Eukaryota</taxon>
        <taxon>Sar</taxon>
        <taxon>Stramenopiles</taxon>
        <taxon>Ochrophyta</taxon>
        <taxon>Eustigmatophyceae</taxon>
        <taxon>Eustigmatales</taxon>
        <taxon>Monodopsidaceae</taxon>
        <taxon>Microchloropsis</taxon>
        <taxon>Microchloropsis salina</taxon>
    </lineage>
</organism>
<evidence type="ECO:0000259" key="15">
    <source>
        <dbReference type="PROSITE" id="PS51161"/>
    </source>
</evidence>
<dbReference type="UniPathway" id="UPA00326"/>
<keyword evidence="5 11" id="KW-0547">Nucleotide-binding</keyword>
<dbReference type="FunFam" id="3.20.70.20:FF:000010">
    <property type="entry name" value="Ribonucleoside-diphosphate reductase"/>
    <property type="match status" value="1"/>
</dbReference>
<evidence type="ECO:0000256" key="7">
    <source>
        <dbReference type="ARBA" id="ARBA00023002"/>
    </source>
</evidence>
<dbReference type="InterPro" id="IPR000788">
    <property type="entry name" value="RNR_lg_C"/>
</dbReference>
<evidence type="ECO:0000256" key="2">
    <source>
        <dbReference type="ARBA" id="ARBA00011771"/>
    </source>
</evidence>
<evidence type="ECO:0000256" key="5">
    <source>
        <dbReference type="ARBA" id="ARBA00022741"/>
    </source>
</evidence>
<evidence type="ECO:0000313" key="17">
    <source>
        <dbReference type="Proteomes" id="UP000355283"/>
    </source>
</evidence>
<dbReference type="GO" id="GO:0004748">
    <property type="term" value="F:ribonucleoside-diphosphate reductase activity, thioredoxin disulfide as acceptor"/>
    <property type="evidence" value="ECO:0007669"/>
    <property type="project" value="UniProtKB-EC"/>
</dbReference>
<comment type="subunit">
    <text evidence="2">Heterodimer of a large and a small subunit.</text>
</comment>
<dbReference type="AlphaFoldDB" id="A0A4D9CU69"/>
<feature type="compositionally biased region" description="Acidic residues" evidence="13">
    <location>
        <begin position="946"/>
        <end position="958"/>
    </location>
</feature>
<dbReference type="InterPro" id="IPR013509">
    <property type="entry name" value="RNR_lsu_N"/>
</dbReference>
<dbReference type="PRINTS" id="PR01183">
    <property type="entry name" value="RIBORDTASEM1"/>
</dbReference>
<dbReference type="EMBL" id="SDOX01000175">
    <property type="protein sequence ID" value="TFJ80239.1"/>
    <property type="molecule type" value="Genomic_DNA"/>
</dbReference>
<sequence length="974" mass="107270">MVRGNSLKMPRPVLLLALVALGLLHIPTHAEARPPLESPPSAPSIRSDVARMTHRNAAVGAAAHRIRKSHVKKVEGRTPTVGGSDVDEDTPLPVSTIPAGSSSRMERKDSQNEGISSDSSEADRGEAPYMHVVKRDGRREPVAFDKITKRLRSLCKGLNTDYVDPGRVAQKVVQGMYNGVSTAELDNLAAETAAYLNIDHPDYARLAARVSVSNLHKETNPSFSQTMRQLYDHVDPATGHAAGFISEEVMALVAAHGPTLDAAVRHERDYFFDYFGFKTMERAYLLKIGRKVVERPQYMLMRVALGIHGQDLPAALETYELMSNKWFIHASPTLFHAGTRFPQMSSCFLLAMQADSIVGIYDTLKQCAVISKAAGGIGLSAHNIRAHGAYIKGTKGTSNGLVPMLRVFDVTARYVDQGGGKRPGAFAIYLEPWHADIFEVLDLRKNHGKEEARARDLFYGLWIPDLFMERVEEDGTWSLMCPDQCPGLADCHGQAFRDLYLKYERQGRVKKTVRAQDLWFAILDSQIETGTPYMLYKDACNLKSNQQNLGTIKSSNLCTEIVQYTSPEEVAVCNLASVVLPKFVVQGAGTGGKDNGQAADLTAQRGKGPGSKSRQELTFDHQALYNVTKVVVRNLNKVIDRNLYPVPEAERSNRRHRPIGLGVQGLADAFIKLRLPFDSPEARQTNKEIFETMYFAACEASMELAKKEGPYESYPGSPASQGKLQFDLWGVTPESGRWDWAGLKKEIAKHGLRNSLLLAPMPTASTAQILGYNECIEPYTSNLYARRVKAGEFIVVNPHLLEDLTAQGLWTPAVRNALVAEGGSVQNIPGLPQEMKEIYRTVWEIKQKSLIDMAADRGAYIDQSQSLNAFMAEPDYSRLTSMHFYGWKRGLKTGMYYLRTKPAANAIQFTVDSQPVLKKRRKSGGRKGAVGEMGSSEAGVAGGKEDSEEDGEDEDENEGTAGACGDDVCLSCQG</sequence>
<dbReference type="SUPFAM" id="SSF51998">
    <property type="entry name" value="PFL-like glycyl radical enzymes"/>
    <property type="match status" value="1"/>
</dbReference>
<keyword evidence="8 12" id="KW-0215">Deoxyribonucleotide synthesis</keyword>
<dbReference type="PANTHER" id="PTHR11573:SF6">
    <property type="entry name" value="RIBONUCLEOSIDE-DIPHOSPHATE REDUCTASE LARGE SUBUNIT"/>
    <property type="match status" value="1"/>
</dbReference>
<dbReference type="PROSITE" id="PS51161">
    <property type="entry name" value="ATP_CONE"/>
    <property type="match status" value="1"/>
</dbReference>
<feature type="region of interest" description="Disordered" evidence="13">
    <location>
        <begin position="591"/>
        <end position="614"/>
    </location>
</feature>
<evidence type="ECO:0000256" key="13">
    <source>
        <dbReference type="SAM" id="MobiDB-lite"/>
    </source>
</evidence>
<keyword evidence="17" id="KW-1185">Reference proteome</keyword>
<evidence type="ECO:0000256" key="4">
    <source>
        <dbReference type="ARBA" id="ARBA00022533"/>
    </source>
</evidence>
<feature type="region of interest" description="Disordered" evidence="13">
    <location>
        <begin position="60"/>
        <end position="128"/>
    </location>
</feature>
<dbReference type="EC" id="1.17.4.1" evidence="3 12"/>
<feature type="domain" description="ATP-cone" evidence="15">
    <location>
        <begin position="130"/>
        <end position="221"/>
    </location>
</feature>
<dbReference type="InterPro" id="IPR039718">
    <property type="entry name" value="Rrm1"/>
</dbReference>
<evidence type="ECO:0000256" key="11">
    <source>
        <dbReference type="PROSITE-ProRule" id="PRU00492"/>
    </source>
</evidence>
<dbReference type="Pfam" id="PF03477">
    <property type="entry name" value="ATP-cone"/>
    <property type="match status" value="1"/>
</dbReference>
<evidence type="ECO:0000256" key="8">
    <source>
        <dbReference type="ARBA" id="ARBA00023116"/>
    </source>
</evidence>
<evidence type="ECO:0000256" key="6">
    <source>
        <dbReference type="ARBA" id="ARBA00022840"/>
    </source>
</evidence>
<dbReference type="SUPFAM" id="SSF48168">
    <property type="entry name" value="R1 subunit of ribonucleotide reductase, N-terminal domain"/>
    <property type="match status" value="1"/>
</dbReference>
<name>A0A4D9CU69_9STRA</name>
<dbReference type="GO" id="GO:0009263">
    <property type="term" value="P:deoxyribonucleotide biosynthetic process"/>
    <property type="evidence" value="ECO:0007669"/>
    <property type="project" value="UniProtKB-KW"/>
</dbReference>
<feature type="chain" id="PRO_5020021490" description="Ribonucleoside-diphosphate reductase" evidence="14">
    <location>
        <begin position="33"/>
        <end position="974"/>
    </location>
</feature>
<gene>
    <name evidence="16" type="ORF">NSK_008382</name>
</gene>
<dbReference type="InterPro" id="IPR005144">
    <property type="entry name" value="ATP-cone_dom"/>
</dbReference>
<dbReference type="Pfam" id="PF02867">
    <property type="entry name" value="Ribonuc_red_lgC"/>
    <property type="match status" value="1"/>
</dbReference>
<dbReference type="GO" id="GO:0005971">
    <property type="term" value="C:ribonucleoside-diphosphate reductase complex"/>
    <property type="evidence" value="ECO:0007669"/>
    <property type="project" value="TreeGrafter"/>
</dbReference>
<evidence type="ECO:0000313" key="16">
    <source>
        <dbReference type="EMBL" id="TFJ80239.1"/>
    </source>
</evidence>
<dbReference type="PROSITE" id="PS00089">
    <property type="entry name" value="RIBORED_LARGE"/>
    <property type="match status" value="1"/>
</dbReference>
<dbReference type="Proteomes" id="UP000355283">
    <property type="component" value="Unassembled WGS sequence"/>
</dbReference>
<dbReference type="Pfam" id="PF00317">
    <property type="entry name" value="Ribonuc_red_lgN"/>
    <property type="match status" value="1"/>
</dbReference>
<dbReference type="NCBIfam" id="TIGR02506">
    <property type="entry name" value="NrdE_NrdA"/>
    <property type="match status" value="1"/>
</dbReference>
<accession>A0A4D9CU69</accession>
<keyword evidence="6 11" id="KW-0067">ATP-binding</keyword>
<keyword evidence="4" id="KW-0021">Allosteric enzyme</keyword>
<reference evidence="16 17" key="1">
    <citation type="submission" date="2019-01" db="EMBL/GenBank/DDBJ databases">
        <title>Nuclear Genome Assembly of the Microalgal Biofuel strain Nannochloropsis salina CCMP1776.</title>
        <authorList>
            <person name="Hovde B."/>
        </authorList>
    </citation>
    <scope>NUCLEOTIDE SEQUENCE [LARGE SCALE GENOMIC DNA]</scope>
    <source>
        <strain evidence="16 17">CCMP1776</strain>
    </source>
</reference>
<dbReference type="Gene3D" id="3.20.70.20">
    <property type="match status" value="1"/>
</dbReference>
<evidence type="ECO:0000256" key="12">
    <source>
        <dbReference type="RuleBase" id="RU003410"/>
    </source>
</evidence>
<protein>
    <recommendedName>
        <fullName evidence="3 12">Ribonucleoside-diphosphate reductase</fullName>
        <ecNumber evidence="3 12">1.17.4.1</ecNumber>
    </recommendedName>
</protein>
<keyword evidence="7 12" id="KW-0560">Oxidoreductase</keyword>
<feature type="region of interest" description="Disordered" evidence="13">
    <location>
        <begin position="918"/>
        <end position="966"/>
    </location>
</feature>
<comment type="function">
    <text evidence="9 12">Provides the precursors necessary for DNA synthesis. Catalyzes the biosynthesis of deoxyribonucleotides from the corresponding ribonucleotides.</text>
</comment>
<comment type="similarity">
    <text evidence="1 12">Belongs to the ribonucleoside diphosphate reductase large chain family.</text>
</comment>
<dbReference type="PANTHER" id="PTHR11573">
    <property type="entry name" value="RIBONUCLEOSIDE-DIPHOSPHATE REDUCTASE LARGE CHAIN"/>
    <property type="match status" value="1"/>
</dbReference>
<dbReference type="GO" id="GO:0005524">
    <property type="term" value="F:ATP binding"/>
    <property type="evidence" value="ECO:0007669"/>
    <property type="project" value="UniProtKB-UniRule"/>
</dbReference>
<comment type="catalytic activity">
    <reaction evidence="10 12">
        <text>a 2'-deoxyribonucleoside 5'-diphosphate + [thioredoxin]-disulfide + H2O = a ribonucleoside 5'-diphosphate + [thioredoxin]-dithiol</text>
        <dbReference type="Rhea" id="RHEA:23252"/>
        <dbReference type="Rhea" id="RHEA-COMP:10698"/>
        <dbReference type="Rhea" id="RHEA-COMP:10700"/>
        <dbReference type="ChEBI" id="CHEBI:15377"/>
        <dbReference type="ChEBI" id="CHEBI:29950"/>
        <dbReference type="ChEBI" id="CHEBI:50058"/>
        <dbReference type="ChEBI" id="CHEBI:57930"/>
        <dbReference type="ChEBI" id="CHEBI:73316"/>
        <dbReference type="EC" id="1.17.4.1"/>
    </reaction>
</comment>
<evidence type="ECO:0000256" key="9">
    <source>
        <dbReference type="ARBA" id="ARBA00024942"/>
    </source>
</evidence>
<comment type="caution">
    <text evidence="16">The sequence shown here is derived from an EMBL/GenBank/DDBJ whole genome shotgun (WGS) entry which is preliminary data.</text>
</comment>
<evidence type="ECO:0000256" key="3">
    <source>
        <dbReference type="ARBA" id="ARBA00012274"/>
    </source>
</evidence>
<dbReference type="CDD" id="cd01679">
    <property type="entry name" value="RNR_I"/>
    <property type="match status" value="1"/>
</dbReference>
<feature type="signal peptide" evidence="14">
    <location>
        <begin position="1"/>
        <end position="32"/>
    </location>
</feature>
<dbReference type="InterPro" id="IPR008926">
    <property type="entry name" value="RNR_R1-su_N"/>
</dbReference>
<evidence type="ECO:0000256" key="14">
    <source>
        <dbReference type="SAM" id="SignalP"/>
    </source>
</evidence>
<proteinExistence type="inferred from homology"/>
<keyword evidence="14" id="KW-0732">Signal</keyword>
<evidence type="ECO:0000256" key="1">
    <source>
        <dbReference type="ARBA" id="ARBA00010406"/>
    </source>
</evidence>
<dbReference type="InterPro" id="IPR013346">
    <property type="entry name" value="NrdE_NrdA_C"/>
</dbReference>